<evidence type="ECO:0000313" key="2">
    <source>
        <dbReference type="Proteomes" id="UP000310108"/>
    </source>
</evidence>
<name>A0A4U6X1X6_9PEZI</name>
<dbReference type="AlphaFoldDB" id="A0A4U6X1X6"/>
<organism evidence="1 2">
    <name type="scientific">Colletotrichum tanaceti</name>
    <dbReference type="NCBI Taxonomy" id="1306861"/>
    <lineage>
        <taxon>Eukaryota</taxon>
        <taxon>Fungi</taxon>
        <taxon>Dikarya</taxon>
        <taxon>Ascomycota</taxon>
        <taxon>Pezizomycotina</taxon>
        <taxon>Sordariomycetes</taxon>
        <taxon>Hypocreomycetidae</taxon>
        <taxon>Glomerellales</taxon>
        <taxon>Glomerellaceae</taxon>
        <taxon>Colletotrichum</taxon>
        <taxon>Colletotrichum destructivum species complex</taxon>
    </lineage>
</organism>
<proteinExistence type="predicted"/>
<reference evidence="1 2" key="1">
    <citation type="journal article" date="2019" name="PLoS ONE">
        <title>Comparative genome analysis indicates high evolutionary potential of pathogenicity genes in Colletotrichum tanaceti.</title>
        <authorList>
            <person name="Lelwala R.V."/>
            <person name="Korhonen P.K."/>
            <person name="Young N.D."/>
            <person name="Scott J.B."/>
            <person name="Ades P.A."/>
            <person name="Gasser R.B."/>
            <person name="Taylor P.W.J."/>
        </authorList>
    </citation>
    <scope>NUCLEOTIDE SEQUENCE [LARGE SCALE GENOMIC DNA]</scope>
    <source>
        <strain evidence="1">BRIP57314</strain>
    </source>
</reference>
<gene>
    <name evidence="1" type="ORF">CTA1_2333</name>
</gene>
<comment type="caution">
    <text evidence="1">The sequence shown here is derived from an EMBL/GenBank/DDBJ whole genome shotgun (WGS) entry which is preliminary data.</text>
</comment>
<dbReference type="EMBL" id="PJEX01000556">
    <property type="protein sequence ID" value="TKW49382.1"/>
    <property type="molecule type" value="Genomic_DNA"/>
</dbReference>
<protein>
    <submittedName>
        <fullName evidence="1">Uncharacterized protein</fullName>
    </submittedName>
</protein>
<dbReference type="STRING" id="1306861.A0A4U6X1X6"/>
<keyword evidence="2" id="KW-1185">Reference proteome</keyword>
<evidence type="ECO:0000313" key="1">
    <source>
        <dbReference type="EMBL" id="TKW49382.1"/>
    </source>
</evidence>
<dbReference type="Proteomes" id="UP000310108">
    <property type="component" value="Unassembled WGS sequence"/>
</dbReference>
<accession>A0A4U6X1X6</accession>
<sequence>MVEDYGLRLHGEPSQWTPGHVMHCINTMRQLTQCMADATPISLANAPKHGIRYAIVSLPGAKDVYDEIWPYLGDLGPPADLW</sequence>
<dbReference type="OrthoDB" id="3687641at2759"/>
<dbReference type="GO" id="GO:0043386">
    <property type="term" value="P:mycotoxin biosynthetic process"/>
    <property type="evidence" value="ECO:0007669"/>
    <property type="project" value="InterPro"/>
</dbReference>